<keyword evidence="2" id="KW-0732">Signal</keyword>
<evidence type="ECO:0000313" key="6">
    <source>
        <dbReference type="WBParaSite" id="PgB19_g016_t06"/>
    </source>
</evidence>
<evidence type="ECO:0000256" key="1">
    <source>
        <dbReference type="SAM" id="MobiDB-lite"/>
    </source>
</evidence>
<evidence type="ECO:0000313" key="4">
    <source>
        <dbReference type="WBParaSite" id="PgB19_g016_t01"/>
    </source>
</evidence>
<sequence length="992" mass="108366">MCTVMTMVALLSFCASFQCCRRKVKKEESEEPYGVISISDRSSISDRVVSHVSFRSPDISGARNGERFSQPNLPQSGTRSQHSLQRSSVPPSQPHHSTKRALPKLPALEGATPNAMYSSIERQSSSKPRLRSPYIEEGVNPTYESIDAESDSVSDPLYSKLESENASGRKYDYPIFGRSRTARGMNNDEAVYQSASQIYAGASEDPYSSITSQRGGEVSADPGYALVKEDTRKGSSKNDTAANVRPSTSHSAEDLYTKIQRGVTSDLGDVSKKIRDDGQSMSYAAESNQLGDYVASDGEKTSREPSYRYITVRESVDVIRRRLNEREGIDGGTRSAVGSADGSLPVREHYYSSIGGGSDYESVSVGALYERIAESSAANAENGQHALPKKTADSFDPSVNAFGQMPSTSACVTIASPNDIDRTIPPKPPTSPIPSRSSEEAPDLISPVLYSTDRKRMFLVENSPPYASVLNDHCHASDSATVNSTSSGVRTLIRPKMIVENSSGKSDVKKQQTSGFFSIKLDEASPSLHASMTVPPQKQSNSSPFTILERKKNNELRGTTPEGLMRETDLWTSADSVKDDRSLPFSSINEAHNIGFIGRNDPHRSIGEVSSKIDREHFAHAKGGSHRFSTSDDRPVFRNGTSTSNDLVLRNAHFISETFVLPSAPYRTANRSPENVLESEGVEIAQERSTQVTSIEKFSEAPASIISSTQDSSDHHIDALPAETILEKKNEEEKQATIIVQRTSSKGSEAVDETSPDSAEHIVPIELIPSNSTAFISEVHMRPSQSGSFTDRSSQPTFRSEVETYITMSASVPRSVPIEIGTESADTSDIENGLMNRSFDSTSSRTDDLHVLDNRVGRSSSKSTIPVRLNSEYMRRKSLELKERGGEEGRECDEPNDEANAKNTEQARHNAHSYTRNALPEMGAFTGRNYVSAVDLGTERRWPLAPSCEEYSSIGSGRSKVFTNSVMAPPNPSAIFEPLSPDVVVDAWLLRA</sequence>
<feature type="compositionally biased region" description="Basic and acidic residues" evidence="1">
    <location>
        <begin position="879"/>
        <end position="893"/>
    </location>
</feature>
<feature type="signal peptide" evidence="2">
    <location>
        <begin position="1"/>
        <end position="16"/>
    </location>
</feature>
<feature type="compositionally biased region" description="Polar residues" evidence="1">
    <location>
        <begin position="237"/>
        <end position="250"/>
    </location>
</feature>
<dbReference type="WBParaSite" id="PgB19_g016_t06">
    <property type="protein sequence ID" value="PgB19_g016_t06"/>
    <property type="gene ID" value="PgB19_g016"/>
</dbReference>
<reference evidence="4 5" key="1">
    <citation type="submission" date="2022-11" db="UniProtKB">
        <authorList>
            <consortium name="WormBaseParasite"/>
        </authorList>
    </citation>
    <scope>IDENTIFICATION</scope>
</reference>
<feature type="region of interest" description="Disordered" evidence="1">
    <location>
        <begin position="417"/>
        <end position="442"/>
    </location>
</feature>
<dbReference type="WBParaSite" id="PgB19_g016_t05">
    <property type="protein sequence ID" value="PgB19_g016_t05"/>
    <property type="gene ID" value="PgB19_g016"/>
</dbReference>
<proteinExistence type="predicted"/>
<evidence type="ECO:0000256" key="2">
    <source>
        <dbReference type="SAM" id="SignalP"/>
    </source>
</evidence>
<feature type="region of interest" description="Disordered" evidence="1">
    <location>
        <begin position="56"/>
        <end position="105"/>
    </location>
</feature>
<name>A0A914ZTM1_PARUN</name>
<protein>
    <submittedName>
        <fullName evidence="4 5">Uncharacterized protein</fullName>
    </submittedName>
</protein>
<dbReference type="WBParaSite" id="PgB19_g016_t08">
    <property type="protein sequence ID" value="PgB19_g016_t08"/>
    <property type="gene ID" value="PgB19_g016"/>
</dbReference>
<keyword evidence="3" id="KW-1185">Reference proteome</keyword>
<feature type="region of interest" description="Disordered" evidence="1">
    <location>
        <begin position="879"/>
        <end position="912"/>
    </location>
</feature>
<dbReference type="AlphaFoldDB" id="A0A914ZTM1"/>
<evidence type="ECO:0000313" key="5">
    <source>
        <dbReference type="WBParaSite" id="PgB19_g016_t05"/>
    </source>
</evidence>
<accession>A0A914ZTM1</accession>
<evidence type="ECO:0000313" key="3">
    <source>
        <dbReference type="Proteomes" id="UP000887569"/>
    </source>
</evidence>
<feature type="region of interest" description="Disordered" evidence="1">
    <location>
        <begin position="228"/>
        <end position="251"/>
    </location>
</feature>
<feature type="chain" id="PRO_5038275969" evidence="2">
    <location>
        <begin position="17"/>
        <end position="992"/>
    </location>
</feature>
<dbReference type="WBParaSite" id="PgB19_g016_t09">
    <property type="protein sequence ID" value="PgB19_g016_t09"/>
    <property type="gene ID" value="PgB19_g016"/>
</dbReference>
<dbReference type="Proteomes" id="UP000887569">
    <property type="component" value="Unplaced"/>
</dbReference>
<organism evidence="3 6">
    <name type="scientific">Parascaris univalens</name>
    <name type="common">Nematode worm</name>
    <dbReference type="NCBI Taxonomy" id="6257"/>
    <lineage>
        <taxon>Eukaryota</taxon>
        <taxon>Metazoa</taxon>
        <taxon>Ecdysozoa</taxon>
        <taxon>Nematoda</taxon>
        <taxon>Chromadorea</taxon>
        <taxon>Rhabditida</taxon>
        <taxon>Spirurina</taxon>
        <taxon>Ascaridomorpha</taxon>
        <taxon>Ascaridoidea</taxon>
        <taxon>Ascarididae</taxon>
        <taxon>Parascaris</taxon>
    </lineage>
</organism>
<feature type="compositionally biased region" description="Polar residues" evidence="1">
    <location>
        <begin position="67"/>
        <end position="90"/>
    </location>
</feature>
<dbReference type="WBParaSite" id="PgB19_g016_t01">
    <property type="protein sequence ID" value="PgB19_g016_t01"/>
    <property type="gene ID" value="PgB19_g016"/>
</dbReference>